<name>A0A517YQ08_9BACT</name>
<dbReference type="AlphaFoldDB" id="A0A517YQ08"/>
<evidence type="ECO:0000313" key="2">
    <source>
        <dbReference type="EMBL" id="QDU32292.1"/>
    </source>
</evidence>
<dbReference type="RefSeq" id="WP_200761458.1">
    <property type="nucleotide sequence ID" value="NZ_CP036425.1"/>
</dbReference>
<dbReference type="PANTHER" id="PTHR12526">
    <property type="entry name" value="GLYCOSYLTRANSFERASE"/>
    <property type="match status" value="1"/>
</dbReference>
<gene>
    <name evidence="2" type="ORF">KS4_03230</name>
</gene>
<dbReference type="KEGG" id="pcor:KS4_03230"/>
<dbReference type="InterPro" id="IPR001296">
    <property type="entry name" value="Glyco_trans_1"/>
</dbReference>
<accession>A0A517YQ08</accession>
<dbReference type="GO" id="GO:0016757">
    <property type="term" value="F:glycosyltransferase activity"/>
    <property type="evidence" value="ECO:0007669"/>
    <property type="project" value="InterPro"/>
</dbReference>
<evidence type="ECO:0000259" key="1">
    <source>
        <dbReference type="Pfam" id="PF00534"/>
    </source>
</evidence>
<keyword evidence="3" id="KW-1185">Reference proteome</keyword>
<reference evidence="2 3" key="1">
    <citation type="submission" date="2019-02" db="EMBL/GenBank/DDBJ databases">
        <title>Deep-cultivation of Planctomycetes and their phenomic and genomic characterization uncovers novel biology.</title>
        <authorList>
            <person name="Wiegand S."/>
            <person name="Jogler M."/>
            <person name="Boedeker C."/>
            <person name="Pinto D."/>
            <person name="Vollmers J."/>
            <person name="Rivas-Marin E."/>
            <person name="Kohn T."/>
            <person name="Peeters S.H."/>
            <person name="Heuer A."/>
            <person name="Rast P."/>
            <person name="Oberbeckmann S."/>
            <person name="Bunk B."/>
            <person name="Jeske O."/>
            <person name="Meyerdierks A."/>
            <person name="Storesund J.E."/>
            <person name="Kallscheuer N."/>
            <person name="Luecker S."/>
            <person name="Lage O.M."/>
            <person name="Pohl T."/>
            <person name="Merkel B.J."/>
            <person name="Hornburger P."/>
            <person name="Mueller R.-W."/>
            <person name="Bruemmer F."/>
            <person name="Labrenz M."/>
            <person name="Spormann A.M."/>
            <person name="Op den Camp H."/>
            <person name="Overmann J."/>
            <person name="Amann R."/>
            <person name="Jetten M.S.M."/>
            <person name="Mascher T."/>
            <person name="Medema M.H."/>
            <person name="Devos D.P."/>
            <person name="Kaster A.-K."/>
            <person name="Ovreas L."/>
            <person name="Rohde M."/>
            <person name="Galperin M.Y."/>
            <person name="Jogler C."/>
        </authorList>
    </citation>
    <scope>NUCLEOTIDE SEQUENCE [LARGE SCALE GENOMIC DNA]</scope>
    <source>
        <strain evidence="2 3">KS4</strain>
    </source>
</reference>
<feature type="domain" description="Glycosyl transferase family 1" evidence="1">
    <location>
        <begin position="191"/>
        <end position="351"/>
    </location>
</feature>
<dbReference type="Proteomes" id="UP000317369">
    <property type="component" value="Chromosome"/>
</dbReference>
<proteinExistence type="predicted"/>
<dbReference type="SUPFAM" id="SSF53756">
    <property type="entry name" value="UDP-Glycosyltransferase/glycogen phosphorylase"/>
    <property type="match status" value="1"/>
</dbReference>
<dbReference type="PANTHER" id="PTHR12526:SF584">
    <property type="entry name" value="GLYCOSYLTRANSFERASE"/>
    <property type="match status" value="1"/>
</dbReference>
<protein>
    <submittedName>
        <fullName evidence="2">Glycogen synthase</fullName>
    </submittedName>
</protein>
<dbReference type="EMBL" id="CP036425">
    <property type="protein sequence ID" value="QDU32292.1"/>
    <property type="molecule type" value="Genomic_DNA"/>
</dbReference>
<dbReference type="Pfam" id="PF00534">
    <property type="entry name" value="Glycos_transf_1"/>
    <property type="match status" value="1"/>
</dbReference>
<organism evidence="2 3">
    <name type="scientific">Poriferisphaera corsica</name>
    <dbReference type="NCBI Taxonomy" id="2528020"/>
    <lineage>
        <taxon>Bacteria</taxon>
        <taxon>Pseudomonadati</taxon>
        <taxon>Planctomycetota</taxon>
        <taxon>Phycisphaerae</taxon>
        <taxon>Phycisphaerales</taxon>
        <taxon>Phycisphaeraceae</taxon>
        <taxon>Poriferisphaera</taxon>
    </lineage>
</organism>
<sequence length="391" mass="44912">MNRKQNVYIAYNFFPHYRTPVFNELNKSKHFNFFYAANKFDPYVSKGDLIESSEICKQPNFVNLPCYLFFKHRILLQPKLITLPFKKDVHQIIYHGNPWWPCTWLSVLIAKSLGKKTYFWTHGWYRKESGIKSLLYNAFFRLPHGNLLYGHMSKCLAINEGINPDKLHVIYNSLDFDKQNQIRDSITEDDIQQTRQQLFPNSNAPIIVACARLTKLKKFHLLIEAAANLKKQGHNLNILLIGNGPEKDNLKKQAQNANLSLNLFGPCYDETQLAKLIMASKVTVMPGEVGLTAMQSLNFGTPVITHDDYAHQMPEWEAIIPNKNGSFFTNNDIPTLQAAIKNWTQTPDNSPQIKDNCTAIIHRLWNPHKQVQIIENALRGNPANDFTSATL</sequence>
<evidence type="ECO:0000313" key="3">
    <source>
        <dbReference type="Proteomes" id="UP000317369"/>
    </source>
</evidence>
<dbReference type="Gene3D" id="3.40.50.2000">
    <property type="entry name" value="Glycogen Phosphorylase B"/>
    <property type="match status" value="2"/>
</dbReference>